<dbReference type="Gene3D" id="3.40.630.30">
    <property type="match status" value="1"/>
</dbReference>
<dbReference type="Proteomes" id="UP001595075">
    <property type="component" value="Unassembled WGS sequence"/>
</dbReference>
<sequence>MDAPTIFDPAIHSYLVPSLSALHADCIVSPPYMIGNFLPPLNDSAMLAWWTALAAEVTIGTTAIVMQLAKDAEGKEVVAGVVLLGMPVSQTSPFTGLVHKLLVAPAWRNKGIAKKLMVVLEGIAREKKRGLLLIHAEKDAPGSKIYPRWGYTVQGILPKSQISPGDGQLKDVVYMYKDMREAWEEVKMP</sequence>
<dbReference type="SUPFAM" id="SSF55729">
    <property type="entry name" value="Acyl-CoA N-acyltransferases (Nat)"/>
    <property type="match status" value="1"/>
</dbReference>
<evidence type="ECO:0000313" key="2">
    <source>
        <dbReference type="EMBL" id="KAL2069845.1"/>
    </source>
</evidence>
<organism evidence="2 3">
    <name type="scientific">Oculimacula yallundae</name>
    <dbReference type="NCBI Taxonomy" id="86028"/>
    <lineage>
        <taxon>Eukaryota</taxon>
        <taxon>Fungi</taxon>
        <taxon>Dikarya</taxon>
        <taxon>Ascomycota</taxon>
        <taxon>Pezizomycotina</taxon>
        <taxon>Leotiomycetes</taxon>
        <taxon>Helotiales</taxon>
        <taxon>Ploettnerulaceae</taxon>
        <taxon>Oculimacula</taxon>
    </lineage>
</organism>
<dbReference type="Pfam" id="PF13508">
    <property type="entry name" value="Acetyltransf_7"/>
    <property type="match status" value="1"/>
</dbReference>
<feature type="domain" description="N-acetyltransferase" evidence="1">
    <location>
        <begin position="5"/>
        <end position="180"/>
    </location>
</feature>
<comment type="caution">
    <text evidence="2">The sequence shown here is derived from an EMBL/GenBank/DDBJ whole genome shotgun (WGS) entry which is preliminary data.</text>
</comment>
<evidence type="ECO:0000313" key="3">
    <source>
        <dbReference type="Proteomes" id="UP001595075"/>
    </source>
</evidence>
<reference evidence="2 3" key="1">
    <citation type="journal article" date="2024" name="Commun. Biol.">
        <title>Comparative genomic analysis of thermophilic fungi reveals convergent evolutionary adaptations and gene losses.</title>
        <authorList>
            <person name="Steindorff A.S."/>
            <person name="Aguilar-Pontes M.V."/>
            <person name="Robinson A.J."/>
            <person name="Andreopoulos B."/>
            <person name="LaButti K."/>
            <person name="Kuo A."/>
            <person name="Mondo S."/>
            <person name="Riley R."/>
            <person name="Otillar R."/>
            <person name="Haridas S."/>
            <person name="Lipzen A."/>
            <person name="Grimwood J."/>
            <person name="Schmutz J."/>
            <person name="Clum A."/>
            <person name="Reid I.D."/>
            <person name="Moisan M.C."/>
            <person name="Butler G."/>
            <person name="Nguyen T.T.M."/>
            <person name="Dewar K."/>
            <person name="Conant G."/>
            <person name="Drula E."/>
            <person name="Henrissat B."/>
            <person name="Hansel C."/>
            <person name="Singer S."/>
            <person name="Hutchinson M.I."/>
            <person name="de Vries R.P."/>
            <person name="Natvig D.O."/>
            <person name="Powell A.J."/>
            <person name="Tsang A."/>
            <person name="Grigoriev I.V."/>
        </authorList>
    </citation>
    <scope>NUCLEOTIDE SEQUENCE [LARGE SCALE GENOMIC DNA]</scope>
    <source>
        <strain evidence="2 3">CBS 494.80</strain>
    </source>
</reference>
<protein>
    <recommendedName>
        <fullName evidence="1">N-acetyltransferase domain-containing protein</fullName>
    </recommendedName>
</protein>
<dbReference type="CDD" id="cd04301">
    <property type="entry name" value="NAT_SF"/>
    <property type="match status" value="1"/>
</dbReference>
<keyword evidence="3" id="KW-1185">Reference proteome</keyword>
<proteinExistence type="predicted"/>
<accession>A0ABR4CIQ7</accession>
<evidence type="ECO:0000259" key="1">
    <source>
        <dbReference type="PROSITE" id="PS51186"/>
    </source>
</evidence>
<name>A0ABR4CIQ7_9HELO</name>
<gene>
    <name evidence="2" type="ORF">VTL71DRAFT_14524</name>
</gene>
<dbReference type="PROSITE" id="PS51186">
    <property type="entry name" value="GNAT"/>
    <property type="match status" value="1"/>
</dbReference>
<dbReference type="EMBL" id="JAZHXI010000007">
    <property type="protein sequence ID" value="KAL2069845.1"/>
    <property type="molecule type" value="Genomic_DNA"/>
</dbReference>
<dbReference type="InterPro" id="IPR000182">
    <property type="entry name" value="GNAT_dom"/>
</dbReference>
<dbReference type="InterPro" id="IPR016181">
    <property type="entry name" value="Acyl_CoA_acyltransferase"/>
</dbReference>